<organism evidence="2 3">
    <name type="scientific">Tsukamurella paurometabola</name>
    <name type="common">Corynebacterium paurometabolum</name>
    <dbReference type="NCBI Taxonomy" id="2061"/>
    <lineage>
        <taxon>Bacteria</taxon>
        <taxon>Bacillati</taxon>
        <taxon>Actinomycetota</taxon>
        <taxon>Actinomycetes</taxon>
        <taxon>Mycobacteriales</taxon>
        <taxon>Tsukamurellaceae</taxon>
        <taxon>Tsukamurella</taxon>
    </lineage>
</organism>
<keyword evidence="3" id="KW-1185">Reference proteome</keyword>
<sequence length="86" mass="9029">MPTGVIVVLIVTVGALALVQWRVVRRWGARPARAAGTAAVAIAVLLTLAAPVGLLAGNGRIDPDRVRWISAAGLTWLATVFYLLLT</sequence>
<gene>
    <name evidence="2" type="ORF">KFZ73_16435</name>
</gene>
<protein>
    <submittedName>
        <fullName evidence="2">Metallophosphoesterase</fullName>
    </submittedName>
</protein>
<proteinExistence type="predicted"/>
<keyword evidence="1" id="KW-0812">Transmembrane</keyword>
<evidence type="ECO:0000256" key="1">
    <source>
        <dbReference type="SAM" id="Phobius"/>
    </source>
</evidence>
<reference evidence="2 3" key="1">
    <citation type="submission" date="2021-04" db="EMBL/GenBank/DDBJ databases">
        <title>Whole genome sequence analysis of a thiophenic sulfur metabolizing bacteria.</title>
        <authorList>
            <person name="Akhtar N."/>
            <person name="Akram J."/>
            <person name="Aslam A."/>
        </authorList>
    </citation>
    <scope>NUCLEOTIDE SEQUENCE [LARGE SCALE GENOMIC DNA]</scope>
    <source>
        <strain evidence="2 3">3OW</strain>
    </source>
</reference>
<feature type="non-terminal residue" evidence="2">
    <location>
        <position position="86"/>
    </location>
</feature>
<evidence type="ECO:0000313" key="2">
    <source>
        <dbReference type="EMBL" id="MBS4102819.1"/>
    </source>
</evidence>
<accession>A0ABS5NEX4</accession>
<dbReference type="EMBL" id="JAGXOE010000042">
    <property type="protein sequence ID" value="MBS4102819.1"/>
    <property type="molecule type" value="Genomic_DNA"/>
</dbReference>
<evidence type="ECO:0000313" key="3">
    <source>
        <dbReference type="Proteomes" id="UP000676853"/>
    </source>
</evidence>
<keyword evidence="1" id="KW-1133">Transmembrane helix</keyword>
<feature type="transmembrane region" description="Helical" evidence="1">
    <location>
        <begin position="68"/>
        <end position="85"/>
    </location>
</feature>
<comment type="caution">
    <text evidence="2">The sequence shown here is derived from an EMBL/GenBank/DDBJ whole genome shotgun (WGS) entry which is preliminary data.</text>
</comment>
<name>A0ABS5NEX4_TSUPA</name>
<keyword evidence="1" id="KW-0472">Membrane</keyword>
<feature type="transmembrane region" description="Helical" evidence="1">
    <location>
        <begin position="36"/>
        <end position="56"/>
    </location>
</feature>
<feature type="transmembrane region" description="Helical" evidence="1">
    <location>
        <begin position="6"/>
        <end position="24"/>
    </location>
</feature>
<dbReference type="Proteomes" id="UP000676853">
    <property type="component" value="Unassembled WGS sequence"/>
</dbReference>